<dbReference type="PANTHER" id="PTHR24359">
    <property type="entry name" value="SERINE/THREONINE-PROTEIN KINASE SBK1"/>
    <property type="match status" value="1"/>
</dbReference>
<dbReference type="GO" id="GO:0004674">
    <property type="term" value="F:protein serine/threonine kinase activity"/>
    <property type="evidence" value="ECO:0007669"/>
    <property type="project" value="TreeGrafter"/>
</dbReference>
<reference evidence="4" key="1">
    <citation type="submission" date="2021-02" db="EMBL/GenBank/DDBJ databases">
        <title>Genome sequence Cadophora malorum strain M34.</title>
        <authorList>
            <person name="Stefanovic E."/>
            <person name="Vu D."/>
            <person name="Scully C."/>
            <person name="Dijksterhuis J."/>
            <person name="Roader J."/>
            <person name="Houbraken J."/>
        </authorList>
    </citation>
    <scope>NUCLEOTIDE SEQUENCE</scope>
    <source>
        <strain evidence="4">M34</strain>
    </source>
</reference>
<feature type="compositionally biased region" description="Polar residues" evidence="1">
    <location>
        <begin position="548"/>
        <end position="560"/>
    </location>
</feature>
<feature type="region of interest" description="Disordered" evidence="1">
    <location>
        <begin position="1"/>
        <end position="36"/>
    </location>
</feature>
<dbReference type="Gene3D" id="3.30.200.20">
    <property type="entry name" value="Phosphorylase Kinase, domain 1"/>
    <property type="match status" value="1"/>
</dbReference>
<keyword evidence="2" id="KW-1133">Transmembrane helix</keyword>
<dbReference type="InterPro" id="IPR011009">
    <property type="entry name" value="Kinase-like_dom_sf"/>
</dbReference>
<dbReference type="GO" id="GO:0005524">
    <property type="term" value="F:ATP binding"/>
    <property type="evidence" value="ECO:0007669"/>
    <property type="project" value="InterPro"/>
</dbReference>
<dbReference type="Gene3D" id="1.10.510.10">
    <property type="entry name" value="Transferase(Phosphotransferase) domain 1"/>
    <property type="match status" value="1"/>
</dbReference>
<evidence type="ECO:0000313" key="4">
    <source>
        <dbReference type="EMBL" id="KAG4412875.1"/>
    </source>
</evidence>
<evidence type="ECO:0000259" key="3">
    <source>
        <dbReference type="PROSITE" id="PS50011"/>
    </source>
</evidence>
<evidence type="ECO:0000313" key="5">
    <source>
        <dbReference type="Proteomes" id="UP000664132"/>
    </source>
</evidence>
<accession>A0A8H7T1I7</accession>
<gene>
    <name evidence="4" type="ORF">IFR04_013984</name>
</gene>
<sequence length="1375" mass="153474">MTLPGSDTTPSTLKVDSAPVGTPSSETLSNDTLSDGTLWSESPRVIPMAVDVLQFNIDEGDQRDDHPGVTKAWSTATIDAPASIAFHENPPVYSTRRSGIVSGSRSCYSMDPIISSSVCRAFLIRQKNSNSRLLVTEKLFSTLLNMNDVFNDFGQFVLSFGWKRREYDIGPPPCRFDISVDSPFVVFRNFEFAYGMRYVELNNHGNGKEPWSVRQWALYYKYHDGIETWIGISPSDTMEAKIAEHADQSKPTDSGTSNPLEVHLVLISISLSNWRWYIKSLVERATEQSTRVIAANAGRGEFSTLIDFEINFEDRQILQVIEEKALDLITIFESTSDTLNTILQQYDYICGGSMDSGSDRVKSKLKDSLREVDLYQKRVQTLCKRIRGTASLLSDLLDYENAKIAQGNGDSLRVLAQESREENSTMRALTERATRDAAAVKVITLITIIYLPTSVVSGFFSTQFVHQSEDGRSLMITRNAWILAAIAFPLTIATFIICPPSSLPSEDPIRSPSIIPDVNIESRPSPLPTRKGKTWSHPKSSKPRLTRNKSQPTHSSKQSITSFEALRRANTLSSPKFGEGVGIVVISCFRGKKYKDSLNLPRTQESTEKTYKYIEGTTKQIWGKYCKDHDSDKELCLAEGYCIIACAGRQRKGGCKTILPQRLPLESAADWSEVETVVQNYEQSDDRHKDIRITITRKLDMCKKTMGLADLPPKEMNIRNWMWKAIHQSKVRSASEKSQKYIPKDELHKFTTVDIIRRVVQDATDVVCHPSSEAREELAKKIYQRAPILFAIVVYARVPLSLLEIMLDKEIDDSMGILPRDRPSSLSGILDEDEIHYEALVEAQWIFKAVFFDIVGKDYQLQADEIVPFVSREPCGKGAYSLVYKVKIHKSHHRFSEGDENPELAVKVINSHKSSAHDAFKNERLVVKGLQDLTHNHIIKLWATYTQEGVYHFIFPLAQMSLEKYMMESNSPYFRNPDSQESKEYIAWIIEQFAGVASGIAAIHVKSTETKKSSKDKVTATLLDPLAEKEREKRPAGTGYHHDIKPQNLLLFAAEPGSQSHGIIQIADFGIGKFHSIHSGSGTGHYRGTVTYAAPESKVLEDVDSPGGSRATKKLNLSRPYDIWSLGCVIMEVTVWLVLGTIGWEHFNSARDGPESCDSYATITDSFFTLDEGGNPTIRQAVKDCMIELRTNIGLRDANSSLTSLLTIVEEVLNVNPRARMSAKDLTQRLTALAASAKDEAQISSLENQRRGVTTPVSITPSISVGHHDDLRCHSETTPPRARVQPKAGILRNIHWEPDGTAGPARSISMTPTGRNPTPGRTTESPPLSVHFSELPQIPSPSPSRAETWKSTTTTSSLDVAPSLTRQDNEHRGGN</sequence>
<keyword evidence="2" id="KW-0812">Transmembrane</keyword>
<feature type="transmembrane region" description="Helical" evidence="2">
    <location>
        <begin position="480"/>
        <end position="497"/>
    </location>
</feature>
<protein>
    <recommendedName>
        <fullName evidence="3">Protein kinase domain-containing protein</fullName>
    </recommendedName>
</protein>
<feature type="domain" description="Protein kinase" evidence="3">
    <location>
        <begin position="869"/>
        <end position="1233"/>
    </location>
</feature>
<keyword evidence="5" id="KW-1185">Reference proteome</keyword>
<dbReference type="EMBL" id="JAFJYH010000347">
    <property type="protein sequence ID" value="KAG4412875.1"/>
    <property type="molecule type" value="Genomic_DNA"/>
</dbReference>
<dbReference type="InterPro" id="IPR000719">
    <property type="entry name" value="Prot_kinase_dom"/>
</dbReference>
<feature type="region of interest" description="Disordered" evidence="1">
    <location>
        <begin position="508"/>
        <end position="560"/>
    </location>
</feature>
<dbReference type="PANTHER" id="PTHR24359:SF1">
    <property type="entry name" value="INHIBITOR OF NUCLEAR FACTOR KAPPA-B KINASE EPSILON SUBUNIT HOMOLOG 1-RELATED"/>
    <property type="match status" value="1"/>
</dbReference>
<dbReference type="SUPFAM" id="SSF56112">
    <property type="entry name" value="Protein kinase-like (PK-like)"/>
    <property type="match status" value="1"/>
</dbReference>
<feature type="transmembrane region" description="Helical" evidence="2">
    <location>
        <begin position="438"/>
        <end position="460"/>
    </location>
</feature>
<feature type="compositionally biased region" description="Polar residues" evidence="1">
    <location>
        <begin position="1343"/>
        <end position="1358"/>
    </location>
</feature>
<comment type="caution">
    <text evidence="4">The sequence shown here is derived from an EMBL/GenBank/DDBJ whole genome shotgun (WGS) entry which is preliminary data.</text>
</comment>
<proteinExistence type="predicted"/>
<feature type="compositionally biased region" description="Polar residues" evidence="1">
    <location>
        <begin position="1"/>
        <end position="14"/>
    </location>
</feature>
<evidence type="ECO:0000256" key="2">
    <source>
        <dbReference type="SAM" id="Phobius"/>
    </source>
</evidence>
<dbReference type="Gene3D" id="1.20.58.340">
    <property type="entry name" value="Magnesium transport protein CorA, transmembrane region"/>
    <property type="match status" value="1"/>
</dbReference>
<feature type="compositionally biased region" description="Low complexity" evidence="1">
    <location>
        <begin position="1311"/>
        <end position="1323"/>
    </location>
</feature>
<dbReference type="PROSITE" id="PS50011">
    <property type="entry name" value="PROTEIN_KINASE_DOM"/>
    <property type="match status" value="1"/>
</dbReference>
<evidence type="ECO:0000256" key="1">
    <source>
        <dbReference type="SAM" id="MobiDB-lite"/>
    </source>
</evidence>
<dbReference type="OrthoDB" id="5396681at2759"/>
<keyword evidence="2" id="KW-0472">Membrane</keyword>
<feature type="compositionally biased region" description="Polar residues" evidence="1">
    <location>
        <begin position="22"/>
        <end position="36"/>
    </location>
</feature>
<name>A0A8H7T1I7_9HELO</name>
<feature type="compositionally biased region" description="Basic residues" evidence="1">
    <location>
        <begin position="530"/>
        <end position="547"/>
    </location>
</feature>
<dbReference type="InterPro" id="IPR058257">
    <property type="entry name" value="CorA-like_dom"/>
</dbReference>
<dbReference type="Proteomes" id="UP000664132">
    <property type="component" value="Unassembled WGS sequence"/>
</dbReference>
<dbReference type="Pfam" id="PF00069">
    <property type="entry name" value="Pkinase"/>
    <property type="match status" value="1"/>
</dbReference>
<feature type="compositionally biased region" description="Basic and acidic residues" evidence="1">
    <location>
        <begin position="1266"/>
        <end position="1275"/>
    </location>
</feature>
<organism evidence="4 5">
    <name type="scientific">Cadophora malorum</name>
    <dbReference type="NCBI Taxonomy" id="108018"/>
    <lineage>
        <taxon>Eukaryota</taxon>
        <taxon>Fungi</taxon>
        <taxon>Dikarya</taxon>
        <taxon>Ascomycota</taxon>
        <taxon>Pezizomycotina</taxon>
        <taxon>Leotiomycetes</taxon>
        <taxon>Helotiales</taxon>
        <taxon>Ploettnerulaceae</taxon>
        <taxon>Cadophora</taxon>
    </lineage>
</organism>
<dbReference type="Pfam" id="PF26616">
    <property type="entry name" value="CorA-like"/>
    <property type="match status" value="1"/>
</dbReference>
<dbReference type="SMART" id="SM00220">
    <property type="entry name" value="S_TKc"/>
    <property type="match status" value="1"/>
</dbReference>
<feature type="region of interest" description="Disordered" evidence="1">
    <location>
        <begin position="1257"/>
        <end position="1375"/>
    </location>
</feature>